<evidence type="ECO:0000313" key="5">
    <source>
        <dbReference type="Proteomes" id="UP000594260"/>
    </source>
</evidence>
<dbReference type="GeneID" id="111252849"/>
<feature type="signal peptide" evidence="3">
    <location>
        <begin position="1"/>
        <end position="27"/>
    </location>
</feature>
<dbReference type="OrthoDB" id="8250712at2759"/>
<dbReference type="EnsemblMetazoa" id="XM_022811389">
    <property type="protein sequence ID" value="XP_022667124"/>
    <property type="gene ID" value="LOC111252849"/>
</dbReference>
<organism evidence="4 5">
    <name type="scientific">Varroa destructor</name>
    <name type="common">Honeybee mite</name>
    <dbReference type="NCBI Taxonomy" id="109461"/>
    <lineage>
        <taxon>Eukaryota</taxon>
        <taxon>Metazoa</taxon>
        <taxon>Ecdysozoa</taxon>
        <taxon>Arthropoda</taxon>
        <taxon>Chelicerata</taxon>
        <taxon>Arachnida</taxon>
        <taxon>Acari</taxon>
        <taxon>Parasitiformes</taxon>
        <taxon>Mesostigmata</taxon>
        <taxon>Gamasina</taxon>
        <taxon>Dermanyssoidea</taxon>
        <taxon>Varroidae</taxon>
        <taxon>Varroa</taxon>
    </lineage>
</organism>
<keyword evidence="1" id="KW-0175">Coiled coil</keyword>
<dbReference type="KEGG" id="vde:111252849"/>
<evidence type="ECO:0000256" key="2">
    <source>
        <dbReference type="SAM" id="MobiDB-lite"/>
    </source>
</evidence>
<keyword evidence="3" id="KW-0732">Signal</keyword>
<keyword evidence="5" id="KW-1185">Reference proteome</keyword>
<dbReference type="Proteomes" id="UP000594260">
    <property type="component" value="Unplaced"/>
</dbReference>
<feature type="region of interest" description="Disordered" evidence="2">
    <location>
        <begin position="123"/>
        <end position="152"/>
    </location>
</feature>
<dbReference type="InParanoid" id="A0A7M7KQ93"/>
<evidence type="ECO:0000256" key="3">
    <source>
        <dbReference type="SAM" id="SignalP"/>
    </source>
</evidence>
<protein>
    <submittedName>
        <fullName evidence="4">Uncharacterized protein</fullName>
    </submittedName>
</protein>
<feature type="coiled-coil region" evidence="1">
    <location>
        <begin position="44"/>
        <end position="75"/>
    </location>
</feature>
<name>A0A7M7KQ93_VARDE</name>
<proteinExistence type="predicted"/>
<evidence type="ECO:0000256" key="1">
    <source>
        <dbReference type="SAM" id="Coils"/>
    </source>
</evidence>
<dbReference type="RefSeq" id="XP_022667124.1">
    <property type="nucleotide sequence ID" value="XM_022811389.1"/>
</dbReference>
<feature type="compositionally biased region" description="Polar residues" evidence="2">
    <location>
        <begin position="143"/>
        <end position="152"/>
    </location>
</feature>
<reference evidence="4" key="1">
    <citation type="submission" date="2021-01" db="UniProtKB">
        <authorList>
            <consortium name="EnsemblMetazoa"/>
        </authorList>
    </citation>
    <scope>IDENTIFICATION</scope>
</reference>
<dbReference type="AlphaFoldDB" id="A0A7M7KQ93"/>
<feature type="chain" id="PRO_5029753857" evidence="3">
    <location>
        <begin position="28"/>
        <end position="185"/>
    </location>
</feature>
<accession>A0A7M7KQ93</accession>
<evidence type="ECO:0000313" key="4">
    <source>
        <dbReference type="EnsemblMetazoa" id="XP_022667124"/>
    </source>
</evidence>
<sequence>MVARRAPLGWAVFLLALAAVSLLLADAQPAQESPSARMRYLITLKRQGKQVEHLIRELNALTEELKAKEADIRAQLPPEFIDPMAPLEKRARSPECYIAAGLSRSCDYKDLIAAVEERDFWNSVNSPGKRRRRGADGEAADGNSSLNRGRVSLTSHLDEVRSTDAKLNRLNNKLNSAGVALQPQY</sequence>